<dbReference type="Gene3D" id="3.40.50.1820">
    <property type="entry name" value="alpha/beta hydrolase"/>
    <property type="match status" value="1"/>
</dbReference>
<protein>
    <submittedName>
        <fullName evidence="1">Uncharacterized protein</fullName>
    </submittedName>
</protein>
<accession>A0ABV6VDK2</accession>
<evidence type="ECO:0000313" key="1">
    <source>
        <dbReference type="EMBL" id="MFC1411804.1"/>
    </source>
</evidence>
<organism evidence="1 2">
    <name type="scientific">Streptacidiphilus alkalitolerans</name>
    <dbReference type="NCBI Taxonomy" id="3342712"/>
    <lineage>
        <taxon>Bacteria</taxon>
        <taxon>Bacillati</taxon>
        <taxon>Actinomycetota</taxon>
        <taxon>Actinomycetes</taxon>
        <taxon>Kitasatosporales</taxon>
        <taxon>Streptomycetaceae</taxon>
        <taxon>Streptacidiphilus</taxon>
    </lineage>
</organism>
<sequence>MSASALSGVHGIWNYSYVKAAAGELPQAVGAIGADWSRWVGRGLRKAGVELPGPGVLPVAYYADCLYRGDRMGADDPTRLTPFGQELLAAWIEEVRLAEAGATAAALVPQGRLTFALRSMTQWFTERFGSQALRVVTATVSELATYFDPESADARTRSQDRVAEMLRDHRPRVLLAHSLGSVVAYEALCAHPELEVELFVTLGSPLAMRSVVFDRLTPPPAGRGARPTGVATWVNVADRGDPVAVPRRGISQRFLDVSRDVETSIHLIDPHRAKNYLRCAELVTEIVPYVSTDRA</sequence>
<evidence type="ECO:0000313" key="2">
    <source>
        <dbReference type="Proteomes" id="UP001592582"/>
    </source>
</evidence>
<comment type="caution">
    <text evidence="1">The sequence shown here is derived from an EMBL/GenBank/DDBJ whole genome shotgun (WGS) entry which is preliminary data.</text>
</comment>
<gene>
    <name evidence="1" type="ORF">ACEZDG_21300</name>
</gene>
<dbReference type="InterPro" id="IPR029058">
    <property type="entry name" value="AB_hydrolase_fold"/>
</dbReference>
<proteinExistence type="predicted"/>
<reference evidence="1 2" key="1">
    <citation type="submission" date="2024-09" db="EMBL/GenBank/DDBJ databases">
        <authorList>
            <person name="Lee S.D."/>
        </authorList>
    </citation>
    <scope>NUCLEOTIDE SEQUENCE [LARGE SCALE GENOMIC DNA]</scope>
    <source>
        <strain evidence="1 2">N1-1</strain>
    </source>
</reference>
<dbReference type="SUPFAM" id="SSF53474">
    <property type="entry name" value="alpha/beta-Hydrolases"/>
    <property type="match status" value="1"/>
</dbReference>
<dbReference type="Proteomes" id="UP001592582">
    <property type="component" value="Unassembled WGS sequence"/>
</dbReference>
<name>A0ABV6VDK2_9ACTN</name>
<keyword evidence="2" id="KW-1185">Reference proteome</keyword>
<dbReference type="EMBL" id="JBHEZX010000009">
    <property type="protein sequence ID" value="MFC1411804.1"/>
    <property type="molecule type" value="Genomic_DNA"/>
</dbReference>